<dbReference type="AlphaFoldDB" id="A0A6J7P680"/>
<dbReference type="EMBL" id="CAFBOR010000257">
    <property type="protein sequence ID" value="CAB5000458.1"/>
    <property type="molecule type" value="Genomic_DNA"/>
</dbReference>
<organism evidence="1">
    <name type="scientific">freshwater metagenome</name>
    <dbReference type="NCBI Taxonomy" id="449393"/>
    <lineage>
        <taxon>unclassified sequences</taxon>
        <taxon>metagenomes</taxon>
        <taxon>ecological metagenomes</taxon>
    </lineage>
</organism>
<evidence type="ECO:0000313" key="1">
    <source>
        <dbReference type="EMBL" id="CAB5000458.1"/>
    </source>
</evidence>
<name>A0A6J7P680_9ZZZZ</name>
<reference evidence="1" key="1">
    <citation type="submission" date="2020-05" db="EMBL/GenBank/DDBJ databases">
        <authorList>
            <person name="Chiriac C."/>
            <person name="Salcher M."/>
            <person name="Ghai R."/>
            <person name="Kavagutti S V."/>
        </authorList>
    </citation>
    <scope>NUCLEOTIDE SEQUENCE</scope>
</reference>
<sequence>MVLPPNNFCLVRSVWVPSDPLTSARKLPVGNRILLPCRAPTQSMEASDWAKPNNHLWRDRQHKEFDRFGAESDALHTNF</sequence>
<proteinExistence type="predicted"/>
<gene>
    <name evidence="1" type="ORF">UFOPK3974_01477</name>
</gene>
<protein>
    <submittedName>
        <fullName evidence="1">Unannotated protein</fullName>
    </submittedName>
</protein>
<accession>A0A6J7P680</accession>